<keyword evidence="1 8" id="KW-0963">Cytoplasm</keyword>
<dbReference type="InterPro" id="IPR002478">
    <property type="entry name" value="PUA"/>
</dbReference>
<dbReference type="PROSITE" id="PS50890">
    <property type="entry name" value="PUA"/>
    <property type="match status" value="1"/>
</dbReference>
<dbReference type="RefSeq" id="WP_231702111.1">
    <property type="nucleotide sequence ID" value="NZ_BDFE01000007.1"/>
</dbReference>
<protein>
    <recommendedName>
        <fullName evidence="8">Glutamate 5-kinase</fullName>
        <ecNumber evidence="8">2.7.2.11</ecNumber>
    </recommendedName>
    <alternativeName>
        <fullName evidence="8">Gamma-glutamyl kinase</fullName>
        <shortName evidence="8">GK</shortName>
    </alternativeName>
</protein>
<dbReference type="PANTHER" id="PTHR43654">
    <property type="entry name" value="GLUTAMATE 5-KINASE"/>
    <property type="match status" value="1"/>
</dbReference>
<dbReference type="PIRSF" id="PIRSF000729">
    <property type="entry name" value="GK"/>
    <property type="match status" value="1"/>
</dbReference>
<evidence type="ECO:0000256" key="7">
    <source>
        <dbReference type="ARBA" id="ARBA00022840"/>
    </source>
</evidence>
<evidence type="ECO:0000256" key="1">
    <source>
        <dbReference type="ARBA" id="ARBA00022490"/>
    </source>
</evidence>
<keyword evidence="4 8" id="KW-0808">Transferase</keyword>
<dbReference type="Gene3D" id="3.40.1160.10">
    <property type="entry name" value="Acetylglutamate kinase-like"/>
    <property type="match status" value="2"/>
</dbReference>
<dbReference type="Proteomes" id="UP000095200">
    <property type="component" value="Unassembled WGS sequence"/>
</dbReference>
<comment type="similarity">
    <text evidence="8">Belongs to the glutamate 5-kinase family.</text>
</comment>
<evidence type="ECO:0000256" key="6">
    <source>
        <dbReference type="ARBA" id="ARBA00022777"/>
    </source>
</evidence>
<dbReference type="InterPro" id="IPR036974">
    <property type="entry name" value="PUA_sf"/>
</dbReference>
<dbReference type="GO" id="GO:0004349">
    <property type="term" value="F:glutamate 5-kinase activity"/>
    <property type="evidence" value="ECO:0007669"/>
    <property type="project" value="UniProtKB-UniRule"/>
</dbReference>
<gene>
    <name evidence="8" type="primary">proB</name>
    <name evidence="10" type="ORF">DPF_0432</name>
</gene>
<dbReference type="GO" id="GO:0005829">
    <property type="term" value="C:cytosol"/>
    <property type="evidence" value="ECO:0007669"/>
    <property type="project" value="TreeGrafter"/>
</dbReference>
<dbReference type="SUPFAM" id="SSF88697">
    <property type="entry name" value="PUA domain-like"/>
    <property type="match status" value="1"/>
</dbReference>
<feature type="binding site" evidence="8">
    <location>
        <position position="27"/>
    </location>
    <ligand>
        <name>ATP</name>
        <dbReference type="ChEBI" id="CHEBI:30616"/>
    </ligand>
</feature>
<organism evidence="10 11">
    <name type="scientific">Desulfoplanes formicivorans</name>
    <dbReference type="NCBI Taxonomy" id="1592317"/>
    <lineage>
        <taxon>Bacteria</taxon>
        <taxon>Pseudomonadati</taxon>
        <taxon>Thermodesulfobacteriota</taxon>
        <taxon>Desulfovibrionia</taxon>
        <taxon>Desulfovibrionales</taxon>
        <taxon>Desulfoplanaceae</taxon>
        <taxon>Desulfoplanes</taxon>
    </lineage>
</organism>
<dbReference type="HAMAP" id="MF_00456">
    <property type="entry name" value="ProB"/>
    <property type="match status" value="1"/>
</dbReference>
<dbReference type="Pfam" id="PF00696">
    <property type="entry name" value="AA_kinase"/>
    <property type="match status" value="1"/>
</dbReference>
<dbReference type="GO" id="GO:0003723">
    <property type="term" value="F:RNA binding"/>
    <property type="evidence" value="ECO:0007669"/>
    <property type="project" value="InterPro"/>
</dbReference>
<feature type="domain" description="PUA" evidence="9">
    <location>
        <begin position="293"/>
        <end position="377"/>
    </location>
</feature>
<dbReference type="GO" id="GO:0055129">
    <property type="term" value="P:L-proline biosynthetic process"/>
    <property type="evidence" value="ECO:0007669"/>
    <property type="project" value="UniProtKB-UniRule"/>
</dbReference>
<dbReference type="UniPathway" id="UPA00098">
    <property type="reaction ID" value="UER00359"/>
</dbReference>
<keyword evidence="7 8" id="KW-0067">ATP-binding</keyword>
<dbReference type="SUPFAM" id="SSF53633">
    <property type="entry name" value="Carbamate kinase-like"/>
    <property type="match status" value="1"/>
</dbReference>
<feature type="binding site" evidence="8">
    <location>
        <position position="165"/>
    </location>
    <ligand>
        <name>substrate</name>
    </ligand>
</feature>
<comment type="subcellular location">
    <subcellularLocation>
        <location evidence="8">Cytoplasm</location>
    </subcellularLocation>
</comment>
<dbReference type="EC" id="2.7.2.11" evidence="8"/>
<evidence type="ECO:0000256" key="8">
    <source>
        <dbReference type="HAMAP-Rule" id="MF_00456"/>
    </source>
</evidence>
<comment type="caution">
    <text evidence="8">Lacks conserved residue(s) required for the propagation of feature annotation.</text>
</comment>
<keyword evidence="3 8" id="KW-0641">Proline biosynthesis</keyword>
<evidence type="ECO:0000256" key="4">
    <source>
        <dbReference type="ARBA" id="ARBA00022679"/>
    </source>
</evidence>
<dbReference type="FunFam" id="2.30.130.10:FF:000007">
    <property type="entry name" value="Glutamate 5-kinase"/>
    <property type="match status" value="1"/>
</dbReference>
<dbReference type="FunFam" id="3.40.1160.10:FF:000018">
    <property type="entry name" value="Glutamate 5-kinase"/>
    <property type="match status" value="1"/>
</dbReference>
<dbReference type="InterPro" id="IPR005715">
    <property type="entry name" value="Glu_5kinase/COase_Synthase"/>
</dbReference>
<feature type="binding site" evidence="8">
    <location>
        <position position="153"/>
    </location>
    <ligand>
        <name>substrate</name>
    </ligand>
</feature>
<dbReference type="PRINTS" id="PR00474">
    <property type="entry name" value="GLU5KINASE"/>
</dbReference>
<dbReference type="InterPro" id="IPR015947">
    <property type="entry name" value="PUA-like_sf"/>
</dbReference>
<dbReference type="CDD" id="cd21157">
    <property type="entry name" value="PUA_G5K"/>
    <property type="match status" value="1"/>
</dbReference>
<name>A0A194AG30_9BACT</name>
<dbReference type="InterPro" id="IPR001048">
    <property type="entry name" value="Asp/Glu/Uridylate_kinase"/>
</dbReference>
<dbReference type="InterPro" id="IPR036393">
    <property type="entry name" value="AceGlu_kinase-like_sf"/>
</dbReference>
<keyword evidence="11" id="KW-1185">Reference proteome</keyword>
<dbReference type="STRING" id="1592317.DPF_0432"/>
<dbReference type="SMART" id="SM00359">
    <property type="entry name" value="PUA"/>
    <property type="match status" value="1"/>
</dbReference>
<dbReference type="InterPro" id="IPR011529">
    <property type="entry name" value="Glu_5kinase"/>
</dbReference>
<evidence type="ECO:0000313" key="10">
    <source>
        <dbReference type="EMBL" id="GAU07734.1"/>
    </source>
</evidence>
<comment type="caution">
    <text evidence="10">The sequence shown here is derived from an EMBL/GenBank/DDBJ whole genome shotgun (WGS) entry which is preliminary data.</text>
</comment>
<comment type="catalytic activity">
    <reaction evidence="8">
        <text>L-glutamate + ATP = L-glutamyl 5-phosphate + ADP</text>
        <dbReference type="Rhea" id="RHEA:14877"/>
        <dbReference type="ChEBI" id="CHEBI:29985"/>
        <dbReference type="ChEBI" id="CHEBI:30616"/>
        <dbReference type="ChEBI" id="CHEBI:58274"/>
        <dbReference type="ChEBI" id="CHEBI:456216"/>
        <dbReference type="EC" id="2.7.2.11"/>
    </reaction>
</comment>
<dbReference type="NCBIfam" id="TIGR01027">
    <property type="entry name" value="proB"/>
    <property type="match status" value="1"/>
</dbReference>
<evidence type="ECO:0000313" key="11">
    <source>
        <dbReference type="Proteomes" id="UP000095200"/>
    </source>
</evidence>
<keyword evidence="2 8" id="KW-0028">Amino-acid biosynthesis</keyword>
<proteinExistence type="inferred from homology"/>
<feature type="binding site" evidence="8">
    <location>
        <position position="66"/>
    </location>
    <ligand>
        <name>substrate</name>
    </ligand>
</feature>
<dbReference type="Gene3D" id="2.30.130.10">
    <property type="entry name" value="PUA domain"/>
    <property type="match status" value="1"/>
</dbReference>
<dbReference type="PANTHER" id="PTHR43654:SF1">
    <property type="entry name" value="ISOPENTENYL PHOSPHATE KINASE"/>
    <property type="match status" value="1"/>
</dbReference>
<dbReference type="EMBL" id="BDFE01000007">
    <property type="protein sequence ID" value="GAU07734.1"/>
    <property type="molecule type" value="Genomic_DNA"/>
</dbReference>
<dbReference type="InterPro" id="IPR001057">
    <property type="entry name" value="Glu/AcGlu_kinase"/>
</dbReference>
<accession>A0A194AG30</accession>
<dbReference type="GO" id="GO:0005524">
    <property type="term" value="F:ATP binding"/>
    <property type="evidence" value="ECO:0007669"/>
    <property type="project" value="UniProtKB-KW"/>
</dbReference>
<reference evidence="11" key="1">
    <citation type="submission" date="2016-06" db="EMBL/GenBank/DDBJ databases">
        <title>Draft genome sequence of Desulfoplanes formicivorans strain Pf12B.</title>
        <authorList>
            <person name="Watanabe M."/>
            <person name="Kojima H."/>
            <person name="Fukui M."/>
        </authorList>
    </citation>
    <scope>NUCLEOTIDE SEQUENCE [LARGE SCALE GENOMIC DNA]</scope>
    <source>
        <strain evidence="11">Pf12B</strain>
    </source>
</reference>
<comment type="function">
    <text evidence="8">Catalyzes the transfer of a phosphate group to glutamate to form L-glutamate 5-phosphate.</text>
</comment>
<dbReference type="CDD" id="cd04242">
    <property type="entry name" value="AAK_G5K_ProB"/>
    <property type="match status" value="1"/>
</dbReference>
<feature type="binding site" evidence="8">
    <location>
        <begin position="227"/>
        <end position="233"/>
    </location>
    <ligand>
        <name>ATP</name>
        <dbReference type="ChEBI" id="CHEBI:30616"/>
    </ligand>
</feature>
<sequence length="387" mass="41855">MSRSAVMSDCQKARRDVLTHAKRVVIKVGSAVLTGSNGLDLRVVNRLADQMAGLHDKGIDLVLVSSGAVAAGCRVMGSCHARQDLAYKQATSAIGQSRLMHFYDEAFARYDTVTAQVLLTRADLQDRERFLNARNTLSMLLGWRVIPIVNENDTVAVHELKFGDNDALAALILNAVEADLFINLTSADGVFTDNPLENPDACFLPYIEDIASMPLANICRGKTGSGTGGMYSKLLAARRAAQLGVPTLILSGKTRFGLEKVFAGEELGTWIMPEARSISRRKFWMAYNLDPGGTIVIDQGAVCALTDHGKSLLPAGIADVQGDFGMGDMVRIEDVSGRSIGVGVTNYTAEELRRIKGRNTSEIETILGHASYPETIHRDNMLLDAAI</sequence>
<keyword evidence="5 8" id="KW-0547">Nucleotide-binding</keyword>
<dbReference type="AlphaFoldDB" id="A0A194AG30"/>
<dbReference type="InterPro" id="IPR041739">
    <property type="entry name" value="G5K_ProB"/>
</dbReference>
<dbReference type="Pfam" id="PF01472">
    <property type="entry name" value="PUA"/>
    <property type="match status" value="1"/>
</dbReference>
<evidence type="ECO:0000256" key="2">
    <source>
        <dbReference type="ARBA" id="ARBA00022605"/>
    </source>
</evidence>
<comment type="pathway">
    <text evidence="8">Amino-acid biosynthesis; L-proline biosynthesis; L-glutamate 5-semialdehyde from L-glutamate: step 1/2.</text>
</comment>
<evidence type="ECO:0000256" key="3">
    <source>
        <dbReference type="ARBA" id="ARBA00022650"/>
    </source>
</evidence>
<keyword evidence="6 8" id="KW-0418">Kinase</keyword>
<evidence type="ECO:0000259" key="9">
    <source>
        <dbReference type="SMART" id="SM00359"/>
    </source>
</evidence>
<evidence type="ECO:0000256" key="5">
    <source>
        <dbReference type="ARBA" id="ARBA00022741"/>
    </source>
</evidence>